<comment type="caution">
    <text evidence="1">The sequence shown here is derived from an EMBL/GenBank/DDBJ whole genome shotgun (WGS) entry which is preliminary data.</text>
</comment>
<proteinExistence type="predicted"/>
<dbReference type="AlphaFoldDB" id="T0VFR6"/>
<dbReference type="EMBL" id="ATBE01000264">
    <property type="protein sequence ID" value="EQC94836.1"/>
    <property type="molecule type" value="Genomic_DNA"/>
</dbReference>
<reference evidence="1 2" key="1">
    <citation type="journal article" date="2013" name="ISME J.">
        <title>Multifactorial diversity sustains microbial community stability.</title>
        <authorList>
            <person name="Erkus O."/>
            <person name="de Jager V.C."/>
            <person name="Spus M."/>
            <person name="van Alen-Boerrigter I.J."/>
            <person name="van Rijswijck I.M."/>
            <person name="Hazelwood L."/>
            <person name="Janssen P.W."/>
            <person name="van Hijum S.A."/>
            <person name="Kleerebezem M."/>
            <person name="Smid E.J."/>
        </authorList>
    </citation>
    <scope>NUCLEOTIDE SEQUENCE [LARGE SCALE GENOMIC DNA]</scope>
    <source>
        <strain evidence="1 2">TIFN3</strain>
    </source>
</reference>
<organism evidence="1 2">
    <name type="scientific">Lactococcus cremoris subsp. cremoris TIFN3</name>
    <dbReference type="NCBI Taxonomy" id="1234873"/>
    <lineage>
        <taxon>Bacteria</taxon>
        <taxon>Bacillati</taxon>
        <taxon>Bacillota</taxon>
        <taxon>Bacilli</taxon>
        <taxon>Lactobacillales</taxon>
        <taxon>Streptococcaceae</taxon>
        <taxon>Lactococcus</taxon>
        <taxon>Lactococcus cremoris subsp. cremoris</taxon>
    </lineage>
</organism>
<evidence type="ECO:0000313" key="2">
    <source>
        <dbReference type="Proteomes" id="UP000015664"/>
    </source>
</evidence>
<dbReference type="Proteomes" id="UP000015664">
    <property type="component" value="Unassembled WGS sequence"/>
</dbReference>
<protein>
    <submittedName>
        <fullName evidence="1">Uncharacterized protein</fullName>
    </submittedName>
</protein>
<evidence type="ECO:0000313" key="1">
    <source>
        <dbReference type="EMBL" id="EQC94836.1"/>
    </source>
</evidence>
<name>T0VFR6_LACLC</name>
<sequence length="59" mass="6872">MRNKKFLFKLGGKIFPAILYIFLKLSKFSIITTISNLKISTKKPTDKTKKFLSVDFFII</sequence>
<accession>T0VFR6</accession>
<gene>
    <name evidence="1" type="ORF">LLT3_11350</name>
</gene>